<dbReference type="Gene3D" id="2.40.420.20">
    <property type="match status" value="1"/>
</dbReference>
<accession>A0A4R2N516</accession>
<proteinExistence type="inferred from homology"/>
<dbReference type="Gene3D" id="2.40.50.100">
    <property type="match status" value="2"/>
</dbReference>
<evidence type="ECO:0000256" key="2">
    <source>
        <dbReference type="ARBA" id="ARBA00010602"/>
    </source>
</evidence>
<feature type="coiled-coil region" evidence="6">
    <location>
        <begin position="98"/>
        <end position="185"/>
    </location>
</feature>
<feature type="domain" description="CusB-like beta-barrel" evidence="9">
    <location>
        <begin position="258"/>
        <end position="332"/>
    </location>
</feature>
<dbReference type="AlphaFoldDB" id="A0A4R2N516"/>
<evidence type="ECO:0000259" key="9">
    <source>
        <dbReference type="Pfam" id="PF25954"/>
    </source>
</evidence>
<reference evidence="10 11" key="1">
    <citation type="submission" date="2019-03" db="EMBL/GenBank/DDBJ databases">
        <title>Genomic Encyclopedia of Type Strains, Phase IV (KMG-IV): sequencing the most valuable type-strain genomes for metagenomic binning, comparative biology and taxonomic classification.</title>
        <authorList>
            <person name="Goeker M."/>
        </authorList>
    </citation>
    <scope>NUCLEOTIDE SEQUENCE [LARGE SCALE GENOMIC DNA]</scope>
    <source>
        <strain evidence="10 11">DSM 1837</strain>
    </source>
</reference>
<dbReference type="GO" id="GO:0042597">
    <property type="term" value="C:periplasmic space"/>
    <property type="evidence" value="ECO:0007669"/>
    <property type="project" value="UniProtKB-SubCell"/>
</dbReference>
<dbReference type="RefSeq" id="WP_241524959.1">
    <property type="nucleotide sequence ID" value="NZ_QXNC01000020.1"/>
</dbReference>
<evidence type="ECO:0000256" key="5">
    <source>
        <dbReference type="ARBA" id="ARBA00023054"/>
    </source>
</evidence>
<evidence type="ECO:0000256" key="3">
    <source>
        <dbReference type="ARBA" id="ARBA00022729"/>
    </source>
</evidence>
<dbReference type="InterPro" id="IPR058625">
    <property type="entry name" value="MdtA-like_BSH"/>
</dbReference>
<protein>
    <submittedName>
        <fullName evidence="10">HlyD family secretion protein</fullName>
    </submittedName>
</protein>
<comment type="similarity">
    <text evidence="2">Belongs to the UPF0194 family.</text>
</comment>
<dbReference type="Proteomes" id="UP000295182">
    <property type="component" value="Unassembled WGS sequence"/>
</dbReference>
<keyword evidence="4" id="KW-0574">Periplasm</keyword>
<keyword evidence="3" id="KW-0732">Signal</keyword>
<dbReference type="Gene3D" id="2.40.30.170">
    <property type="match status" value="1"/>
</dbReference>
<dbReference type="SUPFAM" id="SSF111369">
    <property type="entry name" value="HlyD-like secretion proteins"/>
    <property type="match status" value="2"/>
</dbReference>
<dbReference type="Pfam" id="PF25917">
    <property type="entry name" value="BSH_RND"/>
    <property type="match status" value="1"/>
</dbReference>
<evidence type="ECO:0000313" key="10">
    <source>
        <dbReference type="EMBL" id="TCP15868.1"/>
    </source>
</evidence>
<dbReference type="PANTHER" id="PTHR32347">
    <property type="entry name" value="EFFLUX SYSTEM COMPONENT YKNX-RELATED"/>
    <property type="match status" value="1"/>
</dbReference>
<keyword evidence="11" id="KW-1185">Reference proteome</keyword>
<feature type="domain" description="Multidrug resistance protein MdtA-like barrel-sandwich hybrid" evidence="8">
    <location>
        <begin position="65"/>
        <end position="246"/>
    </location>
</feature>
<dbReference type="EMBL" id="SLXH01000023">
    <property type="protein sequence ID" value="TCP15868.1"/>
    <property type="molecule type" value="Genomic_DNA"/>
</dbReference>
<sequence length="478" mass="49106">MNQAAEPRMHRRWKTVAGGAALLLAAGAGFAVWQLRAPQVDALPVRYAPLVRTLQFSARVATLSRVDVGSTITGRVEAVRVTEGAPVRQGDVLVQLESDELRAALAQAQASAQQAQALLAGLRSSGRSAAEAAQAQAQAQLRAAQATLVRAQQLVVQGFYSAAQLDEARRAVDVAQAQARSATAQVQANADVGTEVVQAQAQLELARAGVTAAQARLAQTALRAPADARVLLRAVEQGQIVQPGKALLSLALAGPTQLVAQVDERFLEQLQVGQPASVVADAFADQRFAARVLSIAPAVDAQRGAIEVKFALLEQAPSYLREDMTLSVEVETARRARALVLPQAALRSQGAAGALTLGAQSAPDGQTGPTVAGSPAPDGQSGQGTILPAPAAQAQVLVAEQGRAQPRTITLGLRTLDAVEVLSGLTEGDTVLRADAALQPGARVRPRPVVWAPGGAAGAARAGAAGDAGAAMTNAMGR</sequence>
<comment type="caution">
    <text evidence="10">The sequence shown here is derived from an EMBL/GenBank/DDBJ whole genome shotgun (WGS) entry which is preliminary data.</text>
</comment>
<organism evidence="10 11">
    <name type="scientific">Simplicispira metamorpha</name>
    <dbReference type="NCBI Taxonomy" id="80881"/>
    <lineage>
        <taxon>Bacteria</taxon>
        <taxon>Pseudomonadati</taxon>
        <taxon>Pseudomonadota</taxon>
        <taxon>Betaproteobacteria</taxon>
        <taxon>Burkholderiales</taxon>
        <taxon>Comamonadaceae</taxon>
        <taxon>Simplicispira</taxon>
    </lineage>
</organism>
<dbReference type="InterPro" id="IPR058792">
    <property type="entry name" value="Beta-barrel_RND_2"/>
</dbReference>
<evidence type="ECO:0000259" key="8">
    <source>
        <dbReference type="Pfam" id="PF25917"/>
    </source>
</evidence>
<keyword evidence="5 6" id="KW-0175">Coiled coil</keyword>
<evidence type="ECO:0000256" key="4">
    <source>
        <dbReference type="ARBA" id="ARBA00022764"/>
    </source>
</evidence>
<evidence type="ECO:0000256" key="7">
    <source>
        <dbReference type="SAM" id="MobiDB-lite"/>
    </source>
</evidence>
<feature type="region of interest" description="Disordered" evidence="7">
    <location>
        <begin position="358"/>
        <end position="383"/>
    </location>
</feature>
<dbReference type="InterPro" id="IPR050465">
    <property type="entry name" value="UPF0194_transport"/>
</dbReference>
<dbReference type="Pfam" id="PF25954">
    <property type="entry name" value="Beta-barrel_RND_2"/>
    <property type="match status" value="1"/>
</dbReference>
<evidence type="ECO:0000256" key="1">
    <source>
        <dbReference type="ARBA" id="ARBA00004418"/>
    </source>
</evidence>
<comment type="subcellular location">
    <subcellularLocation>
        <location evidence="1">Periplasm</location>
    </subcellularLocation>
</comment>
<evidence type="ECO:0000313" key="11">
    <source>
        <dbReference type="Proteomes" id="UP000295182"/>
    </source>
</evidence>
<name>A0A4R2N516_9BURK</name>
<dbReference type="Gene3D" id="1.10.287.470">
    <property type="entry name" value="Helix hairpin bin"/>
    <property type="match status" value="1"/>
</dbReference>
<gene>
    <name evidence="10" type="ORF">EV674_12360</name>
</gene>
<evidence type="ECO:0000256" key="6">
    <source>
        <dbReference type="SAM" id="Coils"/>
    </source>
</evidence>
<dbReference type="PANTHER" id="PTHR32347:SF29">
    <property type="entry name" value="UPF0194 MEMBRANE PROTEIN YBHG"/>
    <property type="match status" value="1"/>
</dbReference>